<feature type="binding site" evidence="9">
    <location>
        <position position="247"/>
    </location>
    <ligand>
        <name>glycerol</name>
        <dbReference type="ChEBI" id="CHEBI:17754"/>
    </ligand>
</feature>
<feature type="binding site" evidence="9">
    <location>
        <position position="85"/>
    </location>
    <ligand>
        <name>glycerol</name>
        <dbReference type="ChEBI" id="CHEBI:17754"/>
    </ligand>
</feature>
<evidence type="ECO:0000259" key="11">
    <source>
        <dbReference type="Pfam" id="PF00370"/>
    </source>
</evidence>
<feature type="binding site" evidence="9">
    <location>
        <position position="315"/>
    </location>
    <ligand>
        <name>ATP</name>
        <dbReference type="ChEBI" id="CHEBI:30616"/>
    </ligand>
</feature>
<dbReference type="KEGG" id="fln:FLA_1448"/>
<dbReference type="EMBL" id="FTOR01000005">
    <property type="protein sequence ID" value="SIT21120.1"/>
    <property type="molecule type" value="Genomic_DNA"/>
</dbReference>
<keyword evidence="14" id="KW-1185">Reference proteome</keyword>
<proteinExistence type="inferred from homology"/>
<evidence type="ECO:0000313" key="14">
    <source>
        <dbReference type="Proteomes" id="UP000186917"/>
    </source>
</evidence>
<dbReference type="NCBIfam" id="NF000756">
    <property type="entry name" value="PRK00047.1"/>
    <property type="match status" value="1"/>
</dbReference>
<dbReference type="InterPro" id="IPR005999">
    <property type="entry name" value="Glycerol_kin"/>
</dbReference>
<dbReference type="RefSeq" id="WP_076379955.1">
    <property type="nucleotide sequence ID" value="NZ_AP017422.1"/>
</dbReference>
<sequence>MSNSQKFILALDQGTTSSRAIIYNHAGEIVAASQKDFEQHFPQPGWVEHDPNEIWSTQSSVAAEAIAKANITGLDIAAIGITNQRETTIVWDRATGTPIYNAIVWQDRRTAQYCDELKAKGYEDMIRSKTGLVIDSYFCATKIKWILDKVSGARERAEKGELCFGTVDSWLVWKFTRGKMHITDVSNASRTLLFNINTMSWDEELLNLFGVPKEMLPEVKESSEVYGETATTLFSTKIPIAGIAGDQQAALFGQMCVEEGMAKNTYGTGCFLLLNIGDKPILSKNNLVTTVAWKINGKTTYALEGSVFVGGAAIQWLRDGLEIIHTSAESEALSASVEDNGGVYFVPALTGLGAPYWDQYARGAILGITRGTTKAHIAKAALQGIAFQVYDLINSMESDTGMKNLELRVDGGAVANNALMQFQADILRSEVVRPKILETTSLGAAYLAGLAVGFWNNIEETKSQWSKEKVFNPEMEEAKANDLLKYWKKAVGRAQSWVEE</sequence>
<dbReference type="PROSITE" id="PS00445">
    <property type="entry name" value="FGGY_KINASES_2"/>
    <property type="match status" value="1"/>
</dbReference>
<feature type="binding site" evidence="9">
    <location>
        <position position="86"/>
    </location>
    <ligand>
        <name>sn-glycerol 3-phosphate</name>
        <dbReference type="ChEBI" id="CHEBI:57597"/>
    </ligand>
</feature>
<dbReference type="AlphaFoldDB" id="A0A173MDB8"/>
<feature type="binding site" evidence="9">
    <location>
        <position position="311"/>
    </location>
    <ligand>
        <name>ATP</name>
        <dbReference type="ChEBI" id="CHEBI:30616"/>
    </ligand>
</feature>
<dbReference type="CDD" id="cd07786">
    <property type="entry name" value="FGGY_EcGK_like"/>
    <property type="match status" value="1"/>
</dbReference>
<accession>A0A173MDB8</accession>
<comment type="activity regulation">
    <text evidence="9">Inhibited by fructose 1,6-bisphosphate (FBP).</text>
</comment>
<feature type="domain" description="Carbohydrate kinase FGGY N-terminal" evidence="11">
    <location>
        <begin position="8"/>
        <end position="253"/>
    </location>
</feature>
<feature type="binding site" evidence="9">
    <location>
        <position position="137"/>
    </location>
    <ligand>
        <name>sn-glycerol 3-phosphate</name>
        <dbReference type="ChEBI" id="CHEBI:57597"/>
    </ligand>
</feature>
<feature type="binding site" evidence="9">
    <location>
        <position position="268"/>
    </location>
    <ligand>
        <name>ADP</name>
        <dbReference type="ChEBI" id="CHEBI:456216"/>
    </ligand>
</feature>
<comment type="similarity">
    <text evidence="2 9 10">Belongs to the FGGY kinase family.</text>
</comment>
<dbReference type="GO" id="GO:0005524">
    <property type="term" value="F:ATP binding"/>
    <property type="evidence" value="ECO:0007669"/>
    <property type="project" value="UniProtKB-UniRule"/>
</dbReference>
<evidence type="ECO:0000256" key="5">
    <source>
        <dbReference type="ARBA" id="ARBA00022777"/>
    </source>
</evidence>
<dbReference type="Gene3D" id="3.30.420.40">
    <property type="match status" value="2"/>
</dbReference>
<dbReference type="GO" id="GO:0006072">
    <property type="term" value="P:glycerol-3-phosphate metabolic process"/>
    <property type="evidence" value="ECO:0007669"/>
    <property type="project" value="InterPro"/>
</dbReference>
<keyword evidence="4 9" id="KW-0547">Nucleotide-binding</keyword>
<dbReference type="InterPro" id="IPR018484">
    <property type="entry name" value="FGGY_N"/>
</dbReference>
<dbReference type="InterPro" id="IPR018483">
    <property type="entry name" value="Carb_kinase_FGGY_CS"/>
</dbReference>
<name>A0A173MDB8_9BACT</name>
<evidence type="ECO:0000256" key="2">
    <source>
        <dbReference type="ARBA" id="ARBA00009156"/>
    </source>
</evidence>
<feature type="binding site" evidence="9">
    <location>
        <position position="85"/>
    </location>
    <ligand>
        <name>sn-glycerol 3-phosphate</name>
        <dbReference type="ChEBI" id="CHEBI:57597"/>
    </ligand>
</feature>
<evidence type="ECO:0000313" key="13">
    <source>
        <dbReference type="EMBL" id="SIT21120.1"/>
    </source>
</evidence>
<evidence type="ECO:0000256" key="1">
    <source>
        <dbReference type="ARBA" id="ARBA00005190"/>
    </source>
</evidence>
<feature type="binding site" evidence="9">
    <location>
        <position position="15"/>
    </location>
    <ligand>
        <name>ADP</name>
        <dbReference type="ChEBI" id="CHEBI:456216"/>
    </ligand>
</feature>
<dbReference type="PANTHER" id="PTHR10196">
    <property type="entry name" value="SUGAR KINASE"/>
    <property type="match status" value="1"/>
</dbReference>
<dbReference type="EC" id="2.7.1.30" evidence="9"/>
<feature type="binding site" evidence="9">
    <location>
        <position position="86"/>
    </location>
    <ligand>
        <name>glycerol</name>
        <dbReference type="ChEBI" id="CHEBI:17754"/>
    </ligand>
</feature>
<feature type="binding site" evidence="9">
    <location>
        <position position="268"/>
    </location>
    <ligand>
        <name>ATP</name>
        <dbReference type="ChEBI" id="CHEBI:30616"/>
    </ligand>
</feature>
<reference evidence="14" key="1">
    <citation type="submission" date="2017-01" db="EMBL/GenBank/DDBJ databases">
        <authorList>
            <person name="Varghese N."/>
            <person name="Submissions S."/>
        </authorList>
    </citation>
    <scope>NUCLEOTIDE SEQUENCE [LARGE SCALE GENOMIC DNA]</scope>
    <source>
        <strain evidence="14">DSM 21054</strain>
    </source>
</reference>
<feature type="domain" description="Carbohydrate kinase FGGY C-terminal" evidence="12">
    <location>
        <begin position="263"/>
        <end position="451"/>
    </location>
</feature>
<dbReference type="PANTHER" id="PTHR10196:SF69">
    <property type="entry name" value="GLYCEROL KINASE"/>
    <property type="match status" value="1"/>
</dbReference>
<dbReference type="InterPro" id="IPR018485">
    <property type="entry name" value="FGGY_C"/>
</dbReference>
<feature type="binding site" evidence="9">
    <location>
        <position position="412"/>
    </location>
    <ligand>
        <name>ADP</name>
        <dbReference type="ChEBI" id="CHEBI:456216"/>
    </ligand>
</feature>
<feature type="binding site" evidence="9">
    <location>
        <position position="246"/>
    </location>
    <ligand>
        <name>sn-glycerol 3-phosphate</name>
        <dbReference type="ChEBI" id="CHEBI:57597"/>
    </ligand>
</feature>
<keyword evidence="3 9" id="KW-0808">Transferase</keyword>
<dbReference type="OrthoDB" id="9805576at2"/>
<comment type="pathway">
    <text evidence="1 9">Polyol metabolism; glycerol degradation via glycerol kinase pathway; sn-glycerol 3-phosphate from glycerol: step 1/1.</text>
</comment>
<dbReference type="Proteomes" id="UP000186917">
    <property type="component" value="Unassembled WGS sequence"/>
</dbReference>
<dbReference type="PIRSF" id="PIRSF000538">
    <property type="entry name" value="GlpK"/>
    <property type="match status" value="1"/>
</dbReference>
<evidence type="ECO:0000256" key="9">
    <source>
        <dbReference type="HAMAP-Rule" id="MF_00186"/>
    </source>
</evidence>
<comment type="catalytic activity">
    <reaction evidence="8 9">
        <text>glycerol + ATP = sn-glycerol 3-phosphate + ADP + H(+)</text>
        <dbReference type="Rhea" id="RHEA:21644"/>
        <dbReference type="ChEBI" id="CHEBI:15378"/>
        <dbReference type="ChEBI" id="CHEBI:17754"/>
        <dbReference type="ChEBI" id="CHEBI:30616"/>
        <dbReference type="ChEBI" id="CHEBI:57597"/>
        <dbReference type="ChEBI" id="CHEBI:456216"/>
        <dbReference type="EC" id="2.7.1.30"/>
    </reaction>
</comment>
<feature type="binding site" evidence="9">
    <location>
        <position position="137"/>
    </location>
    <ligand>
        <name>glycerol</name>
        <dbReference type="ChEBI" id="CHEBI:17754"/>
    </ligand>
</feature>
<dbReference type="Pfam" id="PF02782">
    <property type="entry name" value="FGGY_C"/>
    <property type="match status" value="1"/>
</dbReference>
<feature type="binding site" evidence="9">
    <location>
        <position position="15"/>
    </location>
    <ligand>
        <name>sn-glycerol 3-phosphate</name>
        <dbReference type="ChEBI" id="CHEBI:57597"/>
    </ligand>
</feature>
<evidence type="ECO:0000259" key="12">
    <source>
        <dbReference type="Pfam" id="PF02782"/>
    </source>
</evidence>
<evidence type="ECO:0000256" key="8">
    <source>
        <dbReference type="ARBA" id="ARBA00052101"/>
    </source>
</evidence>
<dbReference type="Pfam" id="PF00370">
    <property type="entry name" value="FGGY_N"/>
    <property type="match status" value="1"/>
</dbReference>
<dbReference type="GO" id="GO:0004370">
    <property type="term" value="F:glycerol kinase activity"/>
    <property type="evidence" value="ECO:0007669"/>
    <property type="project" value="UniProtKB-UniRule"/>
</dbReference>
<dbReference type="FunFam" id="3.30.420.40:FF:000008">
    <property type="entry name" value="Glycerol kinase"/>
    <property type="match status" value="1"/>
</dbReference>
<evidence type="ECO:0000256" key="10">
    <source>
        <dbReference type="RuleBase" id="RU003733"/>
    </source>
</evidence>
<dbReference type="UniPathway" id="UPA00618">
    <property type="reaction ID" value="UER00672"/>
</dbReference>
<feature type="binding site" evidence="9">
    <location>
        <position position="15"/>
    </location>
    <ligand>
        <name>ATP</name>
        <dbReference type="ChEBI" id="CHEBI:30616"/>
    </ligand>
</feature>
<evidence type="ECO:0000256" key="3">
    <source>
        <dbReference type="ARBA" id="ARBA00022679"/>
    </source>
</evidence>
<feature type="binding site" evidence="9">
    <location>
        <position position="19"/>
    </location>
    <ligand>
        <name>ADP</name>
        <dbReference type="ChEBI" id="CHEBI:456216"/>
    </ligand>
</feature>
<evidence type="ECO:0000256" key="7">
    <source>
        <dbReference type="ARBA" id="ARBA00022840"/>
    </source>
</evidence>
<feature type="binding site" evidence="9">
    <location>
        <position position="17"/>
    </location>
    <ligand>
        <name>ATP</name>
        <dbReference type="ChEBI" id="CHEBI:30616"/>
    </ligand>
</feature>
<keyword evidence="5 9" id="KW-0418">Kinase</keyword>
<organism evidence="13 14">
    <name type="scientific">Filimonas lacunae</name>
    <dbReference type="NCBI Taxonomy" id="477680"/>
    <lineage>
        <taxon>Bacteria</taxon>
        <taxon>Pseudomonadati</taxon>
        <taxon>Bacteroidota</taxon>
        <taxon>Chitinophagia</taxon>
        <taxon>Chitinophagales</taxon>
        <taxon>Chitinophagaceae</taxon>
        <taxon>Filimonas</taxon>
    </lineage>
</organism>
<dbReference type="HAMAP" id="MF_00186">
    <property type="entry name" value="Glycerol_kin"/>
    <property type="match status" value="1"/>
</dbReference>
<keyword evidence="7 9" id="KW-0067">ATP-binding</keyword>
<gene>
    <name evidence="9" type="primary">glpK</name>
    <name evidence="13" type="ORF">SAMN05421788_105105</name>
</gene>
<evidence type="ECO:0000256" key="4">
    <source>
        <dbReference type="ARBA" id="ARBA00022741"/>
    </source>
</evidence>
<evidence type="ECO:0000256" key="6">
    <source>
        <dbReference type="ARBA" id="ARBA00022798"/>
    </source>
</evidence>
<feature type="binding site" evidence="9">
    <location>
        <position position="246"/>
    </location>
    <ligand>
        <name>glycerol</name>
        <dbReference type="ChEBI" id="CHEBI:17754"/>
    </ligand>
</feature>
<dbReference type="STRING" id="477680.SAMN05421788_105105"/>
<dbReference type="GO" id="GO:0005829">
    <property type="term" value="C:cytosol"/>
    <property type="evidence" value="ECO:0007669"/>
    <property type="project" value="TreeGrafter"/>
</dbReference>
<feature type="binding site" evidence="9">
    <location>
        <position position="412"/>
    </location>
    <ligand>
        <name>ATP</name>
        <dbReference type="ChEBI" id="CHEBI:30616"/>
    </ligand>
</feature>
<dbReference type="InterPro" id="IPR000577">
    <property type="entry name" value="Carb_kinase_FGGY"/>
</dbReference>
<dbReference type="NCBIfam" id="TIGR01311">
    <property type="entry name" value="glycerol_kin"/>
    <property type="match status" value="1"/>
</dbReference>
<dbReference type="InterPro" id="IPR043129">
    <property type="entry name" value="ATPase_NBD"/>
</dbReference>
<dbReference type="SUPFAM" id="SSF53067">
    <property type="entry name" value="Actin-like ATPase domain"/>
    <property type="match status" value="2"/>
</dbReference>
<dbReference type="GO" id="GO:0019563">
    <property type="term" value="P:glycerol catabolic process"/>
    <property type="evidence" value="ECO:0007669"/>
    <property type="project" value="UniProtKB-UniRule"/>
</dbReference>
<feature type="binding site" evidence="9">
    <location>
        <position position="416"/>
    </location>
    <ligand>
        <name>ADP</name>
        <dbReference type="ChEBI" id="CHEBI:456216"/>
    </ligand>
</feature>
<comment type="function">
    <text evidence="9">Key enzyme in the regulation of glycerol uptake and metabolism. Catalyzes the phosphorylation of glycerol to yield sn-glycerol 3-phosphate.</text>
</comment>
<dbReference type="FunFam" id="3.30.420.40:FF:000007">
    <property type="entry name" value="Glycerol kinase"/>
    <property type="match status" value="1"/>
</dbReference>
<keyword evidence="6 9" id="KW-0319">Glycerol metabolism</keyword>
<feature type="binding site" evidence="9">
    <location>
        <position position="16"/>
    </location>
    <ligand>
        <name>ATP</name>
        <dbReference type="ChEBI" id="CHEBI:30616"/>
    </ligand>
</feature>
<protein>
    <recommendedName>
        <fullName evidence="9">Glycerol kinase</fullName>
        <ecNumber evidence="9">2.7.1.30</ecNumber>
    </recommendedName>
    <alternativeName>
        <fullName evidence="9">ATP:glycerol 3-phosphotransferase</fullName>
    </alternativeName>
    <alternativeName>
        <fullName evidence="9">Glycerokinase</fullName>
        <shortName evidence="9">GK</shortName>
    </alternativeName>
</protein>
<feature type="binding site" evidence="9">
    <location>
        <position position="311"/>
    </location>
    <ligand>
        <name>ADP</name>
        <dbReference type="ChEBI" id="CHEBI:456216"/>
    </ligand>
</feature>